<evidence type="ECO:0000256" key="3">
    <source>
        <dbReference type="ARBA" id="ARBA00022989"/>
    </source>
</evidence>
<keyword evidence="4 5" id="KW-0472">Membrane</keyword>
<feature type="transmembrane region" description="Helical" evidence="5">
    <location>
        <begin position="104"/>
        <end position="121"/>
    </location>
</feature>
<feature type="transmembrane region" description="Helical" evidence="5">
    <location>
        <begin position="133"/>
        <end position="151"/>
    </location>
</feature>
<evidence type="ECO:0000256" key="1">
    <source>
        <dbReference type="ARBA" id="ARBA00004141"/>
    </source>
</evidence>
<keyword evidence="3 5" id="KW-1133">Transmembrane helix</keyword>
<feature type="transmembrane region" description="Helical" evidence="5">
    <location>
        <begin position="322"/>
        <end position="342"/>
    </location>
</feature>
<feature type="domain" description="O-antigen ligase-related" evidence="6">
    <location>
        <begin position="285"/>
        <end position="423"/>
    </location>
</feature>
<evidence type="ECO:0000259" key="6">
    <source>
        <dbReference type="Pfam" id="PF04932"/>
    </source>
</evidence>
<comment type="subcellular location">
    <subcellularLocation>
        <location evidence="1">Membrane</location>
        <topology evidence="1">Multi-pass membrane protein</topology>
    </subcellularLocation>
</comment>
<keyword evidence="8" id="KW-1185">Reference proteome</keyword>
<accession>A0ABT3ILS8</accession>
<feature type="transmembrane region" description="Helical" evidence="5">
    <location>
        <begin position="79"/>
        <end position="98"/>
    </location>
</feature>
<dbReference type="RefSeq" id="WP_264730850.1">
    <property type="nucleotide sequence ID" value="NZ_JAPDNR010000001.1"/>
</dbReference>
<evidence type="ECO:0000256" key="4">
    <source>
        <dbReference type="ARBA" id="ARBA00023136"/>
    </source>
</evidence>
<feature type="transmembrane region" description="Helical" evidence="5">
    <location>
        <begin position="197"/>
        <end position="214"/>
    </location>
</feature>
<keyword evidence="7" id="KW-0436">Ligase</keyword>
<dbReference type="PANTHER" id="PTHR37422">
    <property type="entry name" value="TEICHURONIC ACID BIOSYNTHESIS PROTEIN TUAE"/>
    <property type="match status" value="1"/>
</dbReference>
<feature type="transmembrane region" description="Helical" evidence="5">
    <location>
        <begin position="408"/>
        <end position="429"/>
    </location>
</feature>
<dbReference type="EMBL" id="JAPDNS010000001">
    <property type="protein sequence ID" value="MCW3484901.1"/>
    <property type="molecule type" value="Genomic_DNA"/>
</dbReference>
<feature type="transmembrane region" description="Helical" evidence="5">
    <location>
        <begin position="449"/>
        <end position="466"/>
    </location>
</feature>
<gene>
    <name evidence="7" type="ORF">OL497_13410</name>
</gene>
<evidence type="ECO:0000256" key="5">
    <source>
        <dbReference type="SAM" id="Phobius"/>
    </source>
</evidence>
<name>A0ABT3ILS8_9BACT</name>
<feature type="transmembrane region" description="Helical" evidence="5">
    <location>
        <begin position="299"/>
        <end position="315"/>
    </location>
</feature>
<feature type="transmembrane region" description="Helical" evidence="5">
    <location>
        <begin position="277"/>
        <end position="293"/>
    </location>
</feature>
<dbReference type="GO" id="GO:0016874">
    <property type="term" value="F:ligase activity"/>
    <property type="evidence" value="ECO:0007669"/>
    <property type="project" value="UniProtKB-KW"/>
</dbReference>
<dbReference type="PANTHER" id="PTHR37422:SF13">
    <property type="entry name" value="LIPOPOLYSACCHARIDE BIOSYNTHESIS PROTEIN PA4999-RELATED"/>
    <property type="match status" value="1"/>
</dbReference>
<dbReference type="InterPro" id="IPR051533">
    <property type="entry name" value="WaaL-like"/>
</dbReference>
<feature type="transmembrane region" description="Helical" evidence="5">
    <location>
        <begin position="472"/>
        <end position="489"/>
    </location>
</feature>
<sequence length="498" mass="56067">MSTYYPDKKGNYFKQLSAALEKQVLQLHLNTPFGYLLMGLMALAMAFIIAKINFLLGIIIAGGLIGGTAVVVSLLHTELGFYMSMILSVFVFFLNRLVDDMLPVGTAVDLLVGTTFLGIYLRKTVQKEKYWRYSRNPITWIYLIYLAYLMIQLFNPDMQSFAGWGQVFRKAVSLLLIYFIALHIFTRVAVIKRFFKVWLVMAVICGAYACFQQWHGLLGFEEHWVMMDPIRYGLYFQGGTIRKFSFLSDPTAFGILMASSMVFALLLAIGQPDTGKRNWLLVASGVMALGMAFSGTRTAYAVIPAGIVIFVLMTITSKKTMAFTVMFLMFFMVLIFGPFHSIGTVNRIRTAFEFSEDESLNVRDKNRQYIQPYIWAHPIGGGVNTSGASGKQYNPEHPLAGFPPDSGYLKAAIETGWIGLALTCLMYFIVLQRGIRGFYQCRSKEFRNIYAASVAAIFIYVVAHYAQVAIGQIPGAFFFYGLYAVIIKLKTFEQPENV</sequence>
<feature type="transmembrane region" description="Helical" evidence="5">
    <location>
        <begin position="171"/>
        <end position="190"/>
    </location>
</feature>
<dbReference type="Proteomes" id="UP001207742">
    <property type="component" value="Unassembled WGS sequence"/>
</dbReference>
<evidence type="ECO:0000256" key="2">
    <source>
        <dbReference type="ARBA" id="ARBA00022692"/>
    </source>
</evidence>
<dbReference type="Pfam" id="PF04932">
    <property type="entry name" value="Wzy_C"/>
    <property type="match status" value="1"/>
</dbReference>
<protein>
    <submittedName>
        <fullName evidence="7">O-antigen ligase family protein</fullName>
    </submittedName>
</protein>
<comment type="caution">
    <text evidence="7">The sequence shown here is derived from an EMBL/GenBank/DDBJ whole genome shotgun (WGS) entry which is preliminary data.</text>
</comment>
<dbReference type="InterPro" id="IPR007016">
    <property type="entry name" value="O-antigen_ligase-rel_domated"/>
</dbReference>
<feature type="transmembrane region" description="Helical" evidence="5">
    <location>
        <begin position="252"/>
        <end position="270"/>
    </location>
</feature>
<evidence type="ECO:0000313" key="8">
    <source>
        <dbReference type="Proteomes" id="UP001207742"/>
    </source>
</evidence>
<proteinExistence type="predicted"/>
<reference evidence="7 8" key="1">
    <citation type="submission" date="2022-10" db="EMBL/GenBank/DDBJ databases">
        <title>Chitinophaga nivalis PC15 sp. nov., isolated from Pyeongchang county, South Korea.</title>
        <authorList>
            <person name="Trinh H.N."/>
        </authorList>
    </citation>
    <scope>NUCLEOTIDE SEQUENCE [LARGE SCALE GENOMIC DNA]</scope>
    <source>
        <strain evidence="7 8">PC14</strain>
    </source>
</reference>
<evidence type="ECO:0000313" key="7">
    <source>
        <dbReference type="EMBL" id="MCW3484901.1"/>
    </source>
</evidence>
<keyword evidence="2 5" id="KW-0812">Transmembrane</keyword>
<organism evidence="7 8">
    <name type="scientific">Chitinophaga nivalis</name>
    <dbReference type="NCBI Taxonomy" id="2991709"/>
    <lineage>
        <taxon>Bacteria</taxon>
        <taxon>Pseudomonadati</taxon>
        <taxon>Bacteroidota</taxon>
        <taxon>Chitinophagia</taxon>
        <taxon>Chitinophagales</taxon>
        <taxon>Chitinophagaceae</taxon>
        <taxon>Chitinophaga</taxon>
    </lineage>
</organism>